<keyword evidence="4" id="KW-0805">Transcription regulation</keyword>
<evidence type="ECO:0000313" key="13">
    <source>
        <dbReference type="EMBL" id="TEB33564.1"/>
    </source>
</evidence>
<feature type="compositionally biased region" description="Low complexity" evidence="10">
    <location>
        <begin position="111"/>
        <end position="131"/>
    </location>
</feature>
<evidence type="ECO:0000256" key="4">
    <source>
        <dbReference type="ARBA" id="ARBA00023015"/>
    </source>
</evidence>
<dbReference type="InterPro" id="IPR040450">
    <property type="entry name" value="TFIIF_beta_HTH"/>
</dbReference>
<evidence type="ECO:0000256" key="10">
    <source>
        <dbReference type="SAM" id="MobiDB-lite"/>
    </source>
</evidence>
<dbReference type="GO" id="GO:0006367">
    <property type="term" value="P:transcription initiation at RNA polymerase II promoter"/>
    <property type="evidence" value="ECO:0007669"/>
    <property type="project" value="InterPro"/>
</dbReference>
<evidence type="ECO:0000256" key="7">
    <source>
        <dbReference type="ARBA" id="ARBA00023242"/>
    </source>
</evidence>
<reference evidence="13 14" key="1">
    <citation type="journal article" date="2019" name="Nat. Ecol. Evol.">
        <title>Megaphylogeny resolves global patterns of mushroom evolution.</title>
        <authorList>
            <person name="Varga T."/>
            <person name="Krizsan K."/>
            <person name="Foldi C."/>
            <person name="Dima B."/>
            <person name="Sanchez-Garcia M."/>
            <person name="Sanchez-Ramirez S."/>
            <person name="Szollosi G.J."/>
            <person name="Szarkandi J.G."/>
            <person name="Papp V."/>
            <person name="Albert L."/>
            <person name="Andreopoulos W."/>
            <person name="Angelini C."/>
            <person name="Antonin V."/>
            <person name="Barry K.W."/>
            <person name="Bougher N.L."/>
            <person name="Buchanan P."/>
            <person name="Buyck B."/>
            <person name="Bense V."/>
            <person name="Catcheside P."/>
            <person name="Chovatia M."/>
            <person name="Cooper J."/>
            <person name="Damon W."/>
            <person name="Desjardin D."/>
            <person name="Finy P."/>
            <person name="Geml J."/>
            <person name="Haridas S."/>
            <person name="Hughes K."/>
            <person name="Justo A."/>
            <person name="Karasinski D."/>
            <person name="Kautmanova I."/>
            <person name="Kiss B."/>
            <person name="Kocsube S."/>
            <person name="Kotiranta H."/>
            <person name="LaButti K.M."/>
            <person name="Lechner B.E."/>
            <person name="Liimatainen K."/>
            <person name="Lipzen A."/>
            <person name="Lukacs Z."/>
            <person name="Mihaltcheva S."/>
            <person name="Morgado L.N."/>
            <person name="Niskanen T."/>
            <person name="Noordeloos M.E."/>
            <person name="Ohm R.A."/>
            <person name="Ortiz-Santana B."/>
            <person name="Ovrebo C."/>
            <person name="Racz N."/>
            <person name="Riley R."/>
            <person name="Savchenko A."/>
            <person name="Shiryaev A."/>
            <person name="Soop K."/>
            <person name="Spirin V."/>
            <person name="Szebenyi C."/>
            <person name="Tomsovsky M."/>
            <person name="Tulloss R.E."/>
            <person name="Uehling J."/>
            <person name="Grigoriev I.V."/>
            <person name="Vagvolgyi C."/>
            <person name="Papp T."/>
            <person name="Martin F.M."/>
            <person name="Miettinen O."/>
            <person name="Hibbett D.S."/>
            <person name="Nagy L.G."/>
        </authorList>
    </citation>
    <scope>NUCLEOTIDE SEQUENCE [LARGE SCALE GENOMIC DNA]</scope>
    <source>
        <strain evidence="13 14">FP101781</strain>
    </source>
</reference>
<keyword evidence="7" id="KW-0539">Nucleus</keyword>
<dbReference type="EMBL" id="QPFP01000012">
    <property type="protein sequence ID" value="TEB33564.1"/>
    <property type="molecule type" value="Genomic_DNA"/>
</dbReference>
<dbReference type="AlphaFoldDB" id="A0A4Y7THX7"/>
<dbReference type="GO" id="GO:0003677">
    <property type="term" value="F:DNA binding"/>
    <property type="evidence" value="ECO:0007669"/>
    <property type="project" value="UniProtKB-KW"/>
</dbReference>
<dbReference type="InterPro" id="IPR003196">
    <property type="entry name" value="TFIIF_beta"/>
</dbReference>
<organism evidence="13 14">
    <name type="scientific">Coprinellus micaceus</name>
    <name type="common">Glistening ink-cap mushroom</name>
    <name type="synonym">Coprinus micaceus</name>
    <dbReference type="NCBI Taxonomy" id="71717"/>
    <lineage>
        <taxon>Eukaryota</taxon>
        <taxon>Fungi</taxon>
        <taxon>Dikarya</taxon>
        <taxon>Basidiomycota</taxon>
        <taxon>Agaricomycotina</taxon>
        <taxon>Agaricomycetes</taxon>
        <taxon>Agaricomycetidae</taxon>
        <taxon>Agaricales</taxon>
        <taxon>Agaricineae</taxon>
        <taxon>Psathyrellaceae</taxon>
        <taxon>Coprinellus</taxon>
    </lineage>
</organism>
<dbReference type="STRING" id="71717.A0A4Y7THX7"/>
<gene>
    <name evidence="13" type="ORF">FA13DRAFT_1754128</name>
</gene>
<dbReference type="InterPro" id="IPR036390">
    <property type="entry name" value="WH_DNA-bd_sf"/>
</dbReference>
<keyword evidence="5" id="KW-0238">DNA-binding</keyword>
<feature type="region of interest" description="Disordered" evidence="10">
    <location>
        <begin position="375"/>
        <end position="407"/>
    </location>
</feature>
<sequence length="407" mass="45853">MSAVEDEKKPFDAETAPNDEDAHPDPDEELMLDQGQGKVWLVKIPKFLMERWAAVDEEDVHLASIRIYEGDPNIPPPQRKHKIILFLPPNRDPINLPASGSFHSLNGTLMGSNAPSPASGAPTPPGSQSQPYNAPSPLPGPINPNGPISYIHPQITNWPLFAPHPKKDVSTRGSDPDIYEIEMVNDNVDNQIVVAERARDRNFATPNVPYNPRARMVILTGRIKHECNVRPAFSASYRRQMRDRHRDYNTPLRKAKAIAISDLQMKRKQTSGIGIGGGSDTFTRAIKPKQKPAKGTYERNTRMPRNELLDHLFAAYREQPRWTLKSLREKTAQPEVWLKENLSDIASLHRSGEFNGLWELKAMFKDANVQTSAMVPMREGGYTMEEDDGEEDDEDDDMEESPSRSLH</sequence>
<dbReference type="InterPro" id="IPR011039">
    <property type="entry name" value="TFIIF_interaction"/>
</dbReference>
<evidence type="ECO:0000256" key="8">
    <source>
        <dbReference type="ARBA" id="ARBA00081473"/>
    </source>
</evidence>
<evidence type="ECO:0000256" key="5">
    <source>
        <dbReference type="ARBA" id="ARBA00023125"/>
    </source>
</evidence>
<dbReference type="FunFam" id="1.10.10.10:FF:000035">
    <property type="entry name" value="General transcription factor IIF subunit 2"/>
    <property type="match status" value="1"/>
</dbReference>
<keyword evidence="14" id="KW-1185">Reference proteome</keyword>
<dbReference type="SUPFAM" id="SSF46785">
    <property type="entry name" value="Winged helix' DNA-binding domain"/>
    <property type="match status" value="1"/>
</dbReference>
<dbReference type="SUPFAM" id="SSF50916">
    <property type="entry name" value="Rap30/74 interaction domains"/>
    <property type="match status" value="1"/>
</dbReference>
<feature type="compositionally biased region" description="Acidic residues" evidence="10">
    <location>
        <begin position="384"/>
        <end position="400"/>
    </location>
</feature>
<evidence type="ECO:0000313" key="14">
    <source>
        <dbReference type="Proteomes" id="UP000298030"/>
    </source>
</evidence>
<dbReference type="Proteomes" id="UP000298030">
    <property type="component" value="Unassembled WGS sequence"/>
</dbReference>
<dbReference type="InterPro" id="IPR036388">
    <property type="entry name" value="WH-like_DNA-bd_sf"/>
</dbReference>
<proteinExistence type="inferred from homology"/>
<dbReference type="Pfam" id="PF17683">
    <property type="entry name" value="TFIIF_beta_N"/>
    <property type="match status" value="1"/>
</dbReference>
<comment type="similarity">
    <text evidence="2">Belongs to the TFIIF beta subunit family.</text>
</comment>
<dbReference type="PANTHER" id="PTHR10445">
    <property type="entry name" value="GENERAL TRANSCRIPTION FACTOR IIF SUBUNIT 2"/>
    <property type="match status" value="1"/>
</dbReference>
<evidence type="ECO:0000259" key="12">
    <source>
        <dbReference type="Pfam" id="PF17683"/>
    </source>
</evidence>
<evidence type="ECO:0000259" key="11">
    <source>
        <dbReference type="Pfam" id="PF02270"/>
    </source>
</evidence>
<feature type="compositionally biased region" description="Basic and acidic residues" evidence="10">
    <location>
        <begin position="1"/>
        <end position="12"/>
    </location>
</feature>
<comment type="caution">
    <text evidence="13">The sequence shown here is derived from an EMBL/GenBank/DDBJ whole genome shotgun (WGS) entry which is preliminary data.</text>
</comment>
<dbReference type="Pfam" id="PF02270">
    <property type="entry name" value="TFIIF_beta"/>
    <property type="match status" value="1"/>
</dbReference>
<dbReference type="InterPro" id="IPR040504">
    <property type="entry name" value="TFIIF_beta_N"/>
</dbReference>
<feature type="compositionally biased region" description="Pro residues" evidence="10">
    <location>
        <begin position="134"/>
        <end position="144"/>
    </location>
</feature>
<dbReference type="PANTHER" id="PTHR10445:SF0">
    <property type="entry name" value="GENERAL TRANSCRIPTION FACTOR IIF SUBUNIT 2"/>
    <property type="match status" value="1"/>
</dbReference>
<feature type="region of interest" description="Disordered" evidence="10">
    <location>
        <begin position="1"/>
        <end position="28"/>
    </location>
</feature>
<accession>A0A4Y7THX7</accession>
<evidence type="ECO:0000256" key="6">
    <source>
        <dbReference type="ARBA" id="ARBA00023163"/>
    </source>
</evidence>
<dbReference type="Gene3D" id="1.10.10.10">
    <property type="entry name" value="Winged helix-like DNA-binding domain superfamily/Winged helix DNA-binding domain"/>
    <property type="match status" value="1"/>
</dbReference>
<name>A0A4Y7THX7_COPMI</name>
<protein>
    <recommendedName>
        <fullName evidence="3">Transcription initiation factor IIF subunit beta</fullName>
    </recommendedName>
    <alternativeName>
        <fullName evidence="9">TFIIF medium subunit</fullName>
    </alternativeName>
    <alternativeName>
        <fullName evidence="8">TFIIF-beta</fullName>
    </alternativeName>
</protein>
<keyword evidence="6" id="KW-0804">Transcription</keyword>
<evidence type="ECO:0000256" key="1">
    <source>
        <dbReference type="ARBA" id="ARBA00004123"/>
    </source>
</evidence>
<evidence type="ECO:0000256" key="9">
    <source>
        <dbReference type="ARBA" id="ARBA00081863"/>
    </source>
</evidence>
<feature type="domain" description="TFIIF beta subunit HTH" evidence="11">
    <location>
        <begin position="301"/>
        <end position="365"/>
    </location>
</feature>
<dbReference type="CDD" id="cd07980">
    <property type="entry name" value="TFIIF_beta"/>
    <property type="match status" value="1"/>
</dbReference>
<dbReference type="OrthoDB" id="449280at2759"/>
<evidence type="ECO:0000256" key="3">
    <source>
        <dbReference type="ARBA" id="ARBA00021453"/>
    </source>
</evidence>
<comment type="subcellular location">
    <subcellularLocation>
        <location evidence="1">Nucleus</location>
    </subcellularLocation>
</comment>
<feature type="region of interest" description="Disordered" evidence="10">
    <location>
        <begin position="106"/>
        <end position="148"/>
    </location>
</feature>
<evidence type="ECO:0000256" key="2">
    <source>
        <dbReference type="ARBA" id="ARBA00009543"/>
    </source>
</evidence>
<feature type="domain" description="TFIIF beta subunit N-terminal" evidence="12">
    <location>
        <begin position="37"/>
        <end position="231"/>
    </location>
</feature>
<dbReference type="GO" id="GO:0005674">
    <property type="term" value="C:transcription factor TFIIF complex"/>
    <property type="evidence" value="ECO:0007669"/>
    <property type="project" value="InterPro"/>
</dbReference>